<keyword evidence="7" id="KW-1185">Reference proteome</keyword>
<dbReference type="EMBL" id="AE016877">
    <property type="protein sequence ID" value="AAP11962.1"/>
    <property type="molecule type" value="Genomic_DNA"/>
</dbReference>
<dbReference type="Proteomes" id="UP000001417">
    <property type="component" value="Chromosome"/>
</dbReference>
<protein>
    <submittedName>
        <fullName evidence="6">Xanthine permease</fullName>
    </submittedName>
</protein>
<gene>
    <name evidence="6" type="ordered locus">BC_5093</name>
</gene>
<evidence type="ECO:0000313" key="7">
    <source>
        <dbReference type="Proteomes" id="UP000001417"/>
    </source>
</evidence>
<feature type="transmembrane region" description="Helical" evidence="5">
    <location>
        <begin position="30"/>
        <end position="50"/>
    </location>
</feature>
<keyword evidence="4 5" id="KW-0472">Membrane</keyword>
<reference evidence="6 7" key="1">
    <citation type="journal article" date="2003" name="Nature">
        <title>Genome sequence of Bacillus cereus and comparative analysis with Bacillus anthracis.</title>
        <authorList>
            <person name="Ivanova N."/>
            <person name="Sorokin A."/>
            <person name="Anderson I."/>
            <person name="Galleron N."/>
            <person name="Candelon B."/>
            <person name="Kapatral V."/>
            <person name="Bhattacharyya A."/>
            <person name="Reznik G."/>
            <person name="Mikhailova N."/>
            <person name="Lapidus A."/>
            <person name="Chu L."/>
            <person name="Mazur M."/>
            <person name="Goltsman E."/>
            <person name="Larsen N."/>
            <person name="D'Souza M."/>
            <person name="Walunas T."/>
            <person name="Grechkin Y."/>
            <person name="Pusch G."/>
            <person name="Haselkorn R."/>
            <person name="Fonstein M."/>
            <person name="Ehrlich S.D."/>
            <person name="Overbeek R."/>
            <person name="Kyrpides N."/>
        </authorList>
    </citation>
    <scope>NUCLEOTIDE SEQUENCE [LARGE SCALE GENOMIC DNA]</scope>
    <source>
        <strain evidence="7">ATCC 14579 / DSM 31 / CCUG 7414 / JCM 2152 / NBRC 15305 / NCIMB 9373 / NCTC 2599 / NRRL B-3711</strain>
    </source>
</reference>
<keyword evidence="3 5" id="KW-1133">Transmembrane helix</keyword>
<dbReference type="NCBIfam" id="NF037981">
    <property type="entry name" value="NCS2_1"/>
    <property type="match status" value="1"/>
</dbReference>
<dbReference type="GO" id="GO:0016020">
    <property type="term" value="C:membrane"/>
    <property type="evidence" value="ECO:0007669"/>
    <property type="project" value="UniProtKB-SubCell"/>
</dbReference>
<dbReference type="Pfam" id="PF00860">
    <property type="entry name" value="Xan_ur_permease"/>
    <property type="match status" value="1"/>
</dbReference>
<evidence type="ECO:0000256" key="4">
    <source>
        <dbReference type="ARBA" id="ARBA00023136"/>
    </source>
</evidence>
<keyword evidence="2 5" id="KW-0812">Transmembrane</keyword>
<evidence type="ECO:0000256" key="1">
    <source>
        <dbReference type="ARBA" id="ARBA00004141"/>
    </source>
</evidence>
<dbReference type="InterPro" id="IPR006043">
    <property type="entry name" value="NCS2"/>
</dbReference>
<organism evidence="6 7">
    <name type="scientific">Bacillus cereus (strain ATCC 14579 / DSM 31 / CCUG 7414 / JCM 2152 / NBRC 15305 / NCIMB 9373 / NCTC 2599 / NRRL B-3711)</name>
    <dbReference type="NCBI Taxonomy" id="226900"/>
    <lineage>
        <taxon>Bacteria</taxon>
        <taxon>Bacillati</taxon>
        <taxon>Bacillota</taxon>
        <taxon>Bacilli</taxon>
        <taxon>Bacillales</taxon>
        <taxon>Bacillaceae</taxon>
        <taxon>Bacillus</taxon>
        <taxon>Bacillus cereus group</taxon>
    </lineage>
</organism>
<dbReference type="HOGENOM" id="CLU_2380132_0_0_9"/>
<proteinExistence type="predicted"/>
<dbReference type="GO" id="GO:0015205">
    <property type="term" value="F:nucleobase transmembrane transporter activity"/>
    <property type="evidence" value="ECO:0007669"/>
    <property type="project" value="UniProtKB-ARBA"/>
</dbReference>
<dbReference type="AlphaFoldDB" id="Q815P8"/>
<evidence type="ECO:0000256" key="5">
    <source>
        <dbReference type="SAM" id="Phobius"/>
    </source>
</evidence>
<sequence>MLPLIYQSDMPSQTPLVKLSQMFAWGTPRFNIGITLTTTLFTLLLVVNTITAKRSVNKVYPLSKENEKQTLNCDIWDRGISYIISSLFSTIETVPLSTSTGFI</sequence>
<accession>Q815P8</accession>
<evidence type="ECO:0000313" key="6">
    <source>
        <dbReference type="EMBL" id="AAP11962.1"/>
    </source>
</evidence>
<evidence type="ECO:0000256" key="2">
    <source>
        <dbReference type="ARBA" id="ARBA00022692"/>
    </source>
</evidence>
<name>Q815P8_BACCR</name>
<evidence type="ECO:0000256" key="3">
    <source>
        <dbReference type="ARBA" id="ARBA00022989"/>
    </source>
</evidence>
<dbReference type="KEGG" id="bce:BC5093"/>
<comment type="subcellular location">
    <subcellularLocation>
        <location evidence="1">Membrane</location>
        <topology evidence="1">Multi-pass membrane protein</topology>
    </subcellularLocation>
</comment>